<dbReference type="OrthoDB" id="1927134at2759"/>
<evidence type="ECO:0000313" key="9">
    <source>
        <dbReference type="Proteomes" id="UP000275267"/>
    </source>
</evidence>
<dbReference type="GO" id="GO:0005634">
    <property type="term" value="C:nucleus"/>
    <property type="evidence" value="ECO:0007669"/>
    <property type="project" value="UniProtKB-SubCell"/>
</dbReference>
<proteinExistence type="predicted"/>
<reference evidence="9" key="1">
    <citation type="journal article" date="2019" name="Nat. Commun.">
        <title>The genome of broomcorn millet.</title>
        <authorList>
            <person name="Zou C."/>
            <person name="Miki D."/>
            <person name="Li D."/>
            <person name="Tang Q."/>
            <person name="Xiao L."/>
            <person name="Rajput S."/>
            <person name="Deng P."/>
            <person name="Jia W."/>
            <person name="Huang R."/>
            <person name="Zhang M."/>
            <person name="Sun Y."/>
            <person name="Hu J."/>
            <person name="Fu X."/>
            <person name="Schnable P.S."/>
            <person name="Li F."/>
            <person name="Zhang H."/>
            <person name="Feng B."/>
            <person name="Zhu X."/>
            <person name="Liu R."/>
            <person name="Schnable J.C."/>
            <person name="Zhu J.-K."/>
            <person name="Zhang H."/>
        </authorList>
    </citation>
    <scope>NUCLEOTIDE SEQUENCE [LARGE SCALE GENOMIC DNA]</scope>
</reference>
<dbReference type="InterPro" id="IPR005333">
    <property type="entry name" value="Transcription_factor_TCP"/>
</dbReference>
<name>A0A3L6S705_PANMI</name>
<dbReference type="GO" id="GO:2000032">
    <property type="term" value="P:regulation of secondary shoot formation"/>
    <property type="evidence" value="ECO:0007669"/>
    <property type="project" value="TreeGrafter"/>
</dbReference>
<evidence type="ECO:0000256" key="2">
    <source>
        <dbReference type="ARBA" id="ARBA00023015"/>
    </source>
</evidence>
<dbReference type="GO" id="GO:0003700">
    <property type="term" value="F:DNA-binding transcription factor activity"/>
    <property type="evidence" value="ECO:0007669"/>
    <property type="project" value="InterPro"/>
</dbReference>
<comment type="caution">
    <text evidence="8">The sequence shown here is derived from an EMBL/GenBank/DDBJ whole genome shotgun (WGS) entry which is preliminary data.</text>
</comment>
<comment type="subcellular location">
    <subcellularLocation>
        <location evidence="1">Nucleus</location>
    </subcellularLocation>
</comment>
<evidence type="ECO:0000256" key="1">
    <source>
        <dbReference type="ARBA" id="ARBA00004123"/>
    </source>
</evidence>
<evidence type="ECO:0000256" key="5">
    <source>
        <dbReference type="ARBA" id="ARBA00023242"/>
    </source>
</evidence>
<dbReference type="InterPro" id="IPR017887">
    <property type="entry name" value="TF_TCP_subgr"/>
</dbReference>
<evidence type="ECO:0000256" key="4">
    <source>
        <dbReference type="ARBA" id="ARBA00023163"/>
    </source>
</evidence>
<dbReference type="PANTHER" id="PTHR31072:SF240">
    <property type="entry name" value="TRANSCRIPTION FACTOR TCP10"/>
    <property type="match status" value="1"/>
</dbReference>
<dbReference type="Pfam" id="PF03634">
    <property type="entry name" value="TCP"/>
    <property type="match status" value="1"/>
</dbReference>
<dbReference type="PROSITE" id="PS51369">
    <property type="entry name" value="TCP"/>
    <property type="match status" value="1"/>
</dbReference>
<evidence type="ECO:0000313" key="8">
    <source>
        <dbReference type="EMBL" id="RLN16718.1"/>
    </source>
</evidence>
<organism evidence="8 9">
    <name type="scientific">Panicum miliaceum</name>
    <name type="common">Proso millet</name>
    <name type="synonym">Broomcorn millet</name>
    <dbReference type="NCBI Taxonomy" id="4540"/>
    <lineage>
        <taxon>Eukaryota</taxon>
        <taxon>Viridiplantae</taxon>
        <taxon>Streptophyta</taxon>
        <taxon>Embryophyta</taxon>
        <taxon>Tracheophyta</taxon>
        <taxon>Spermatophyta</taxon>
        <taxon>Magnoliopsida</taxon>
        <taxon>Liliopsida</taxon>
        <taxon>Poales</taxon>
        <taxon>Poaceae</taxon>
        <taxon>PACMAD clade</taxon>
        <taxon>Panicoideae</taxon>
        <taxon>Panicodae</taxon>
        <taxon>Paniceae</taxon>
        <taxon>Panicinae</taxon>
        <taxon>Panicum</taxon>
        <taxon>Panicum sect. Panicum</taxon>
    </lineage>
</organism>
<dbReference type="EMBL" id="PQIB02000005">
    <property type="protein sequence ID" value="RLN16718.1"/>
    <property type="molecule type" value="Genomic_DNA"/>
</dbReference>
<dbReference type="GO" id="GO:0043565">
    <property type="term" value="F:sequence-specific DNA binding"/>
    <property type="evidence" value="ECO:0007669"/>
    <property type="project" value="TreeGrafter"/>
</dbReference>
<keyword evidence="5" id="KW-0539">Nucleus</keyword>
<dbReference type="Proteomes" id="UP000275267">
    <property type="component" value="Unassembled WGS sequence"/>
</dbReference>
<feature type="domain" description="TCP" evidence="7">
    <location>
        <begin position="62"/>
        <end position="93"/>
    </location>
</feature>
<dbReference type="PANTHER" id="PTHR31072">
    <property type="entry name" value="TRANSCRIPTION FACTOR TCP4-RELATED"/>
    <property type="match status" value="1"/>
</dbReference>
<dbReference type="STRING" id="4540.A0A3L6S705"/>
<feature type="region of interest" description="Disordered" evidence="6">
    <location>
        <begin position="137"/>
        <end position="156"/>
    </location>
</feature>
<dbReference type="AlphaFoldDB" id="A0A3L6S705"/>
<protein>
    <submittedName>
        <fullName evidence="8">Transcription factor PCF5-like</fullName>
    </submittedName>
</protein>
<feature type="region of interest" description="Disordered" evidence="6">
    <location>
        <begin position="92"/>
        <end position="125"/>
    </location>
</feature>
<evidence type="ECO:0000259" key="7">
    <source>
        <dbReference type="PROSITE" id="PS51369"/>
    </source>
</evidence>
<keyword evidence="3" id="KW-0238">DNA-binding</keyword>
<accession>A0A3L6S705</accession>
<keyword evidence="2" id="KW-0805">Transcription regulation</keyword>
<gene>
    <name evidence="8" type="ORF">C2845_PM02G15620</name>
</gene>
<feature type="compositionally biased region" description="Low complexity" evidence="6">
    <location>
        <begin position="141"/>
        <end position="156"/>
    </location>
</feature>
<evidence type="ECO:0000256" key="6">
    <source>
        <dbReference type="SAM" id="MobiDB-lite"/>
    </source>
</evidence>
<keyword evidence="9" id="KW-1185">Reference proteome</keyword>
<sequence>MDAFDPGADEPLPAYAHKVLDYMPQPPQSQLKRKTANVVLSALPPSRSSVHVCFSLHIITFQFYDAQDHLGYDRPSKTVDWLIKNAKDAIDKSRCCSRGSPRPPPPMPPRRRPPRRTRPDSAENCDDQAQAIAVAHTSFKASTSPAPVEPAVAPTA</sequence>
<keyword evidence="4" id="KW-0804">Transcription</keyword>
<evidence type="ECO:0000256" key="3">
    <source>
        <dbReference type="ARBA" id="ARBA00023125"/>
    </source>
</evidence>